<protein>
    <submittedName>
        <fullName evidence="3">Uncharacterized protein</fullName>
    </submittedName>
</protein>
<dbReference type="AlphaFoldDB" id="A0A1X2I239"/>
<feature type="chain" id="PRO_5012145938" evidence="2">
    <location>
        <begin position="22"/>
        <end position="272"/>
    </location>
</feature>
<name>A0A1X2I239_9FUNG</name>
<gene>
    <name evidence="3" type="ORF">BCR42DRAFT_425862</name>
</gene>
<sequence length="272" mass="29238">MVSRFIIISAAISLLSMVTFAQHQANPLVDDNGGSTQLLTEEKMATFRAVAKRNTLASLTNGLLPFDHEKKANDPQTNTPGASDPSKQTTKRKKNKSDEHAGDVLEGDDQPDPAKSAGDKQQAKRSAPAPLTNMPIAPGSATNSVVSRRAAKPDKDVDGDEDLPDEDQTKRAEEEDKGSSKDAKRELRAHIQRINKRDIDRFIMKSQFLTDAIIAKTSNFADKVGGGSDDSGPKSDLPNGRDDKNAAKAISHAQSISSSAKHGDVKAMSETH</sequence>
<evidence type="ECO:0000313" key="4">
    <source>
        <dbReference type="Proteomes" id="UP000193560"/>
    </source>
</evidence>
<organism evidence="3 4">
    <name type="scientific">Absidia repens</name>
    <dbReference type="NCBI Taxonomy" id="90262"/>
    <lineage>
        <taxon>Eukaryota</taxon>
        <taxon>Fungi</taxon>
        <taxon>Fungi incertae sedis</taxon>
        <taxon>Mucoromycota</taxon>
        <taxon>Mucoromycotina</taxon>
        <taxon>Mucoromycetes</taxon>
        <taxon>Mucorales</taxon>
        <taxon>Cunninghamellaceae</taxon>
        <taxon>Absidia</taxon>
    </lineage>
</organism>
<reference evidence="3 4" key="1">
    <citation type="submission" date="2016-07" db="EMBL/GenBank/DDBJ databases">
        <title>Pervasive Adenine N6-methylation of Active Genes in Fungi.</title>
        <authorList>
            <consortium name="DOE Joint Genome Institute"/>
            <person name="Mondo S.J."/>
            <person name="Dannebaum R.O."/>
            <person name="Kuo R.C."/>
            <person name="Labutti K."/>
            <person name="Haridas S."/>
            <person name="Kuo A."/>
            <person name="Salamov A."/>
            <person name="Ahrendt S.R."/>
            <person name="Lipzen A."/>
            <person name="Sullivan W."/>
            <person name="Andreopoulos W.B."/>
            <person name="Clum A."/>
            <person name="Lindquist E."/>
            <person name="Daum C."/>
            <person name="Ramamoorthy G.K."/>
            <person name="Gryganskyi A."/>
            <person name="Culley D."/>
            <person name="Magnuson J.K."/>
            <person name="James T.Y."/>
            <person name="O'Malley M.A."/>
            <person name="Stajich J.E."/>
            <person name="Spatafora J.W."/>
            <person name="Visel A."/>
            <person name="Grigoriev I.V."/>
        </authorList>
    </citation>
    <scope>NUCLEOTIDE SEQUENCE [LARGE SCALE GENOMIC DNA]</scope>
    <source>
        <strain evidence="3 4">NRRL 1336</strain>
    </source>
</reference>
<proteinExistence type="predicted"/>
<evidence type="ECO:0000256" key="2">
    <source>
        <dbReference type="SAM" id="SignalP"/>
    </source>
</evidence>
<keyword evidence="4" id="KW-1185">Reference proteome</keyword>
<accession>A0A1X2I239</accession>
<feature type="compositionally biased region" description="Basic and acidic residues" evidence="1">
    <location>
        <begin position="261"/>
        <end position="272"/>
    </location>
</feature>
<feature type="region of interest" description="Disordered" evidence="1">
    <location>
        <begin position="66"/>
        <end position="187"/>
    </location>
</feature>
<feature type="compositionally biased region" description="Basic and acidic residues" evidence="1">
    <location>
        <begin position="167"/>
        <end position="187"/>
    </location>
</feature>
<keyword evidence="2" id="KW-0732">Signal</keyword>
<dbReference type="Proteomes" id="UP000193560">
    <property type="component" value="Unassembled WGS sequence"/>
</dbReference>
<dbReference type="EMBL" id="MCGE01000034">
    <property type="protein sequence ID" value="ORZ07613.1"/>
    <property type="molecule type" value="Genomic_DNA"/>
</dbReference>
<evidence type="ECO:0000256" key="1">
    <source>
        <dbReference type="SAM" id="MobiDB-lite"/>
    </source>
</evidence>
<comment type="caution">
    <text evidence="3">The sequence shown here is derived from an EMBL/GenBank/DDBJ whole genome shotgun (WGS) entry which is preliminary data.</text>
</comment>
<feature type="compositionally biased region" description="Low complexity" evidence="1">
    <location>
        <begin position="247"/>
        <end position="260"/>
    </location>
</feature>
<feature type="compositionally biased region" description="Acidic residues" evidence="1">
    <location>
        <begin position="157"/>
        <end position="166"/>
    </location>
</feature>
<feature type="compositionally biased region" description="Polar residues" evidence="1">
    <location>
        <begin position="74"/>
        <end position="88"/>
    </location>
</feature>
<feature type="signal peptide" evidence="2">
    <location>
        <begin position="1"/>
        <end position="21"/>
    </location>
</feature>
<feature type="region of interest" description="Disordered" evidence="1">
    <location>
        <begin position="219"/>
        <end position="272"/>
    </location>
</feature>
<evidence type="ECO:0000313" key="3">
    <source>
        <dbReference type="EMBL" id="ORZ07613.1"/>
    </source>
</evidence>